<dbReference type="AlphaFoldDB" id="T2IAF4"/>
<evidence type="ECO:0000313" key="1">
    <source>
        <dbReference type="EMBL" id="CCQ50496.1"/>
    </source>
</evidence>
<comment type="caution">
    <text evidence="1">The sequence shown here is derived from an EMBL/GenBank/DDBJ whole genome shotgun (WGS) entry which is preliminary data.</text>
</comment>
<reference evidence="1 2" key="1">
    <citation type="submission" date="2013-01" db="EMBL/GenBank/DDBJ databases">
        <authorList>
            <person name="Bench S."/>
        </authorList>
    </citation>
    <scope>NUCLEOTIDE SEQUENCE [LARGE SCALE GENOMIC DNA]</scope>
    <source>
        <strain evidence="1 2">WH 8502</strain>
    </source>
</reference>
<proteinExistence type="predicted"/>
<evidence type="ECO:0000313" key="2">
    <source>
        <dbReference type="Proteomes" id="UP000018348"/>
    </source>
</evidence>
<dbReference type="EMBL" id="CAQK01000314">
    <property type="protein sequence ID" value="CCQ50496.1"/>
    <property type="molecule type" value="Genomic_DNA"/>
</dbReference>
<sequence length="41" mass="4777">MWTVEGHVWSLGREWGTGRRGDGEMGRLGAVYNWLRKRTKS</sequence>
<protein>
    <submittedName>
        <fullName evidence="1">Uncharacterized protein</fullName>
    </submittedName>
</protein>
<dbReference type="Proteomes" id="UP000018348">
    <property type="component" value="Unassembled WGS sequence"/>
</dbReference>
<name>T2IAF4_CROWT</name>
<accession>T2IAF4</accession>
<reference evidence="1 2" key="2">
    <citation type="submission" date="2013-09" db="EMBL/GenBank/DDBJ databases">
        <title>Whole genome comparison of six Crocosphaera watsonii strains with differing phenotypes.</title>
        <authorList>
            <person name="Bench S.R."/>
            <person name="Heller P."/>
            <person name="Frank I."/>
            <person name="Arciniega M."/>
            <person name="Shilova I.N."/>
            <person name="Zehr J.P."/>
        </authorList>
    </citation>
    <scope>NUCLEOTIDE SEQUENCE [LARGE SCALE GENOMIC DNA]</scope>
    <source>
        <strain evidence="1 2">WH 8502</strain>
    </source>
</reference>
<gene>
    <name evidence="1" type="ORF">CWATWH8502_4468</name>
</gene>
<organism evidence="1 2">
    <name type="scientific">Crocosphaera watsonii WH 8502</name>
    <dbReference type="NCBI Taxonomy" id="423474"/>
    <lineage>
        <taxon>Bacteria</taxon>
        <taxon>Bacillati</taxon>
        <taxon>Cyanobacteriota</taxon>
        <taxon>Cyanophyceae</taxon>
        <taxon>Oscillatoriophycideae</taxon>
        <taxon>Chroococcales</taxon>
        <taxon>Aphanothecaceae</taxon>
        <taxon>Crocosphaera</taxon>
    </lineage>
</organism>